<accession>A0AAD9Q3G9</accession>
<keyword evidence="2" id="KW-1185">Reference proteome</keyword>
<dbReference type="EMBL" id="JARQWQ010000073">
    <property type="protein sequence ID" value="KAK2553976.1"/>
    <property type="molecule type" value="Genomic_DNA"/>
</dbReference>
<reference evidence="1" key="1">
    <citation type="journal article" date="2023" name="G3 (Bethesda)">
        <title>Whole genome assembly and annotation of the endangered Caribbean coral Acropora cervicornis.</title>
        <authorList>
            <person name="Selwyn J.D."/>
            <person name="Vollmer S.V."/>
        </authorList>
    </citation>
    <scope>NUCLEOTIDE SEQUENCE</scope>
    <source>
        <strain evidence="1">K2</strain>
    </source>
</reference>
<reference evidence="1" key="2">
    <citation type="journal article" date="2023" name="Science">
        <title>Genomic signatures of disease resistance in endangered staghorn corals.</title>
        <authorList>
            <person name="Vollmer S.V."/>
            <person name="Selwyn J.D."/>
            <person name="Despard B.A."/>
            <person name="Roesel C.L."/>
        </authorList>
    </citation>
    <scope>NUCLEOTIDE SEQUENCE</scope>
    <source>
        <strain evidence="1">K2</strain>
    </source>
</reference>
<dbReference type="Proteomes" id="UP001249851">
    <property type="component" value="Unassembled WGS sequence"/>
</dbReference>
<gene>
    <name evidence="1" type="ORF">P5673_024681</name>
</gene>
<evidence type="ECO:0000313" key="1">
    <source>
        <dbReference type="EMBL" id="KAK2553976.1"/>
    </source>
</evidence>
<protein>
    <submittedName>
        <fullName evidence="1">Uncharacterized protein</fullName>
    </submittedName>
</protein>
<proteinExistence type="predicted"/>
<dbReference type="AlphaFoldDB" id="A0AAD9Q3G9"/>
<name>A0AAD9Q3G9_ACRCE</name>
<sequence length="229" mass="25618">MTGSLSDDFGSCNYTDFVADAVGNCEKNFYISLALDQKADCRQRKTRDCLKGHLSAAKLDYFINVTLLIQRSLGSSQFYCSKTPLNISALDPKLRALIPCSDYLFAEGHNCTRRFREIFHSNRNDPSLCEAFFRARSCIQSALNRHCSNTVQVPIENQFNPFCFRHKGKPAVVQLQTPKRSTNATKTNSHRPTGVVLNRGHKPETILSRMLSLAVGVLNLKTVQGLALD</sequence>
<evidence type="ECO:0000313" key="2">
    <source>
        <dbReference type="Proteomes" id="UP001249851"/>
    </source>
</evidence>
<organism evidence="1 2">
    <name type="scientific">Acropora cervicornis</name>
    <name type="common">Staghorn coral</name>
    <dbReference type="NCBI Taxonomy" id="6130"/>
    <lineage>
        <taxon>Eukaryota</taxon>
        <taxon>Metazoa</taxon>
        <taxon>Cnidaria</taxon>
        <taxon>Anthozoa</taxon>
        <taxon>Hexacorallia</taxon>
        <taxon>Scleractinia</taxon>
        <taxon>Astrocoeniina</taxon>
        <taxon>Acroporidae</taxon>
        <taxon>Acropora</taxon>
    </lineage>
</organism>
<comment type="caution">
    <text evidence="1">The sequence shown here is derived from an EMBL/GenBank/DDBJ whole genome shotgun (WGS) entry which is preliminary data.</text>
</comment>